<comment type="caution">
    <text evidence="10">The sequence shown here is derived from an EMBL/GenBank/DDBJ whole genome shotgun (WGS) entry which is preliminary data.</text>
</comment>
<dbReference type="SUPFAM" id="SSF161098">
    <property type="entry name" value="MetI-like"/>
    <property type="match status" value="1"/>
</dbReference>
<dbReference type="PANTHER" id="PTHR30614:SF47">
    <property type="entry name" value="ABC TRANSPORTER PERMEASE"/>
    <property type="match status" value="1"/>
</dbReference>
<evidence type="ECO:0000256" key="1">
    <source>
        <dbReference type="ARBA" id="ARBA00004429"/>
    </source>
</evidence>
<reference evidence="10 11" key="1">
    <citation type="submission" date="2024-11" db="EMBL/GenBank/DDBJ databases">
        <title>Draft genome sequences of two bacteria associated to sugarcane roots in Colombia.</title>
        <authorList>
            <person name="Pardo-Diaz S."/>
            <person name="Masmela-Mendoza J."/>
            <person name="Delgadillo-Duran P."/>
            <person name="Bautista E.J."/>
            <person name="Rojas-Tapias D.F."/>
        </authorList>
    </citation>
    <scope>NUCLEOTIDE SEQUENCE [LARGE SCALE GENOMIC DNA]</scope>
    <source>
        <strain evidence="10 11">Ap18</strain>
    </source>
</reference>
<feature type="transmembrane region" description="Helical" evidence="8">
    <location>
        <begin position="208"/>
        <end position="231"/>
    </location>
</feature>
<keyword evidence="3 8" id="KW-0813">Transport</keyword>
<keyword evidence="5 8" id="KW-0812">Transmembrane</keyword>
<dbReference type="InterPro" id="IPR035906">
    <property type="entry name" value="MetI-like_sf"/>
</dbReference>
<dbReference type="InterPro" id="IPR010065">
    <property type="entry name" value="AA_ABC_transptr_permease_3TM"/>
</dbReference>
<dbReference type="CDD" id="cd06261">
    <property type="entry name" value="TM_PBP2"/>
    <property type="match status" value="1"/>
</dbReference>
<feature type="transmembrane region" description="Helical" evidence="8">
    <location>
        <begin position="69"/>
        <end position="93"/>
    </location>
</feature>
<gene>
    <name evidence="10" type="ORF">ACJ41P_29335</name>
</gene>
<sequence>MNMGVFGEPMALRYLVWLIQGFGMTLLLSLAVMIAATALGVAVCALRLSGRRPLVAVARGYISVIRNTPLLVQLFFWYFGASALMPTGLMVWLNTPHGIDLAFLSLPWPAFETFAGFFGLTLYAGAYVAEEFRAGIGGVGEEQREAAMALGLSPLLVFWLVVLPQAVRIAWLPTVGQYLSTIKNTSLTMAIGVAELSYASRQVETETFLTFQAFGVATILYVGAVVVTEAAGHAVARSRRFAWGDRHP</sequence>
<keyword evidence="4" id="KW-1003">Cell membrane</keyword>
<dbReference type="PROSITE" id="PS50928">
    <property type="entry name" value="ABC_TM1"/>
    <property type="match status" value="1"/>
</dbReference>
<dbReference type="RefSeq" id="WP_407825695.1">
    <property type="nucleotide sequence ID" value="NZ_JBJLSN010000072.1"/>
</dbReference>
<evidence type="ECO:0000259" key="9">
    <source>
        <dbReference type="PROSITE" id="PS50928"/>
    </source>
</evidence>
<evidence type="ECO:0000256" key="5">
    <source>
        <dbReference type="ARBA" id="ARBA00022692"/>
    </source>
</evidence>
<keyword evidence="7 8" id="KW-0472">Membrane</keyword>
<dbReference type="Proteomes" id="UP001628281">
    <property type="component" value="Unassembled WGS sequence"/>
</dbReference>
<proteinExistence type="inferred from homology"/>
<accession>A0ABW8VFX6</accession>
<evidence type="ECO:0000313" key="10">
    <source>
        <dbReference type="EMBL" id="MFL7905266.1"/>
    </source>
</evidence>
<evidence type="ECO:0000256" key="6">
    <source>
        <dbReference type="ARBA" id="ARBA00022989"/>
    </source>
</evidence>
<protein>
    <submittedName>
        <fullName evidence="10">Amino acid ABC transporter permease</fullName>
    </submittedName>
</protein>
<evidence type="ECO:0000256" key="7">
    <source>
        <dbReference type="ARBA" id="ARBA00023136"/>
    </source>
</evidence>
<evidence type="ECO:0000313" key="11">
    <source>
        <dbReference type="Proteomes" id="UP001628281"/>
    </source>
</evidence>
<feature type="transmembrane region" description="Helical" evidence="8">
    <location>
        <begin position="150"/>
        <end position="171"/>
    </location>
</feature>
<dbReference type="PANTHER" id="PTHR30614">
    <property type="entry name" value="MEMBRANE COMPONENT OF AMINO ACID ABC TRANSPORTER"/>
    <property type="match status" value="1"/>
</dbReference>
<organism evidence="10 11">
    <name type="scientific">Azospirillum argentinense</name>
    <dbReference type="NCBI Taxonomy" id="2970906"/>
    <lineage>
        <taxon>Bacteria</taxon>
        <taxon>Pseudomonadati</taxon>
        <taxon>Pseudomonadota</taxon>
        <taxon>Alphaproteobacteria</taxon>
        <taxon>Rhodospirillales</taxon>
        <taxon>Azospirillaceae</taxon>
        <taxon>Azospirillum</taxon>
    </lineage>
</organism>
<dbReference type="Pfam" id="PF00528">
    <property type="entry name" value="BPD_transp_1"/>
    <property type="match status" value="1"/>
</dbReference>
<keyword evidence="11" id="KW-1185">Reference proteome</keyword>
<dbReference type="InterPro" id="IPR000515">
    <property type="entry name" value="MetI-like"/>
</dbReference>
<dbReference type="NCBIfam" id="TIGR01726">
    <property type="entry name" value="HEQRo_perm_3TM"/>
    <property type="match status" value="1"/>
</dbReference>
<comment type="subcellular location">
    <subcellularLocation>
        <location evidence="1">Cell inner membrane</location>
        <topology evidence="1">Multi-pass membrane protein</topology>
    </subcellularLocation>
    <subcellularLocation>
        <location evidence="8">Cell membrane</location>
        <topology evidence="8">Multi-pass membrane protein</topology>
    </subcellularLocation>
</comment>
<evidence type="ECO:0000256" key="8">
    <source>
        <dbReference type="RuleBase" id="RU363032"/>
    </source>
</evidence>
<evidence type="ECO:0000256" key="4">
    <source>
        <dbReference type="ARBA" id="ARBA00022475"/>
    </source>
</evidence>
<name>A0ABW8VFX6_9PROT</name>
<keyword evidence="6 8" id="KW-1133">Transmembrane helix</keyword>
<dbReference type="InterPro" id="IPR043429">
    <property type="entry name" value="ArtM/GltK/GlnP/TcyL/YhdX-like"/>
</dbReference>
<evidence type="ECO:0000256" key="3">
    <source>
        <dbReference type="ARBA" id="ARBA00022448"/>
    </source>
</evidence>
<evidence type="ECO:0000256" key="2">
    <source>
        <dbReference type="ARBA" id="ARBA00010072"/>
    </source>
</evidence>
<dbReference type="Gene3D" id="1.10.3720.10">
    <property type="entry name" value="MetI-like"/>
    <property type="match status" value="1"/>
</dbReference>
<feature type="transmembrane region" description="Helical" evidence="8">
    <location>
        <begin position="113"/>
        <end position="129"/>
    </location>
</feature>
<comment type="similarity">
    <text evidence="2">Belongs to the binding-protein-dependent transport system permease family. HisMQ subfamily.</text>
</comment>
<feature type="domain" description="ABC transmembrane type-1" evidence="9">
    <location>
        <begin position="22"/>
        <end position="232"/>
    </location>
</feature>
<feature type="transmembrane region" description="Helical" evidence="8">
    <location>
        <begin position="15"/>
        <end position="48"/>
    </location>
</feature>
<dbReference type="EMBL" id="JBJLSN010000072">
    <property type="protein sequence ID" value="MFL7905266.1"/>
    <property type="molecule type" value="Genomic_DNA"/>
</dbReference>